<comment type="caution">
    <text evidence="1">The sequence shown here is derived from an EMBL/GenBank/DDBJ whole genome shotgun (WGS) entry which is preliminary data.</text>
</comment>
<gene>
    <name evidence="1" type="ORF">G5C60_02420</name>
</gene>
<proteinExistence type="predicted"/>
<reference evidence="1 2" key="1">
    <citation type="submission" date="2020-02" db="EMBL/GenBank/DDBJ databases">
        <title>Whole-genome analyses of novel actinobacteria.</title>
        <authorList>
            <person name="Sahin N."/>
            <person name="Gencbay T."/>
        </authorList>
    </citation>
    <scope>NUCLEOTIDE SEQUENCE [LARGE SCALE GENOMIC DNA]</scope>
    <source>
        <strain evidence="1 2">HC44</strain>
    </source>
</reference>
<dbReference type="Proteomes" id="UP000472335">
    <property type="component" value="Unassembled WGS sequence"/>
</dbReference>
<dbReference type="AlphaFoldDB" id="A0A6G4UXZ1"/>
<dbReference type="EMBL" id="JAAKZY010000004">
    <property type="protein sequence ID" value="NGO06557.1"/>
    <property type="molecule type" value="Genomic_DNA"/>
</dbReference>
<keyword evidence="2" id="KW-1185">Reference proteome</keyword>
<organism evidence="1 2">
    <name type="scientific">Streptomyces scabichelini</name>
    <dbReference type="NCBI Taxonomy" id="2711217"/>
    <lineage>
        <taxon>Bacteria</taxon>
        <taxon>Bacillati</taxon>
        <taxon>Actinomycetota</taxon>
        <taxon>Actinomycetes</taxon>
        <taxon>Kitasatosporales</taxon>
        <taxon>Streptomycetaceae</taxon>
        <taxon>Streptomyces</taxon>
    </lineage>
</organism>
<evidence type="ECO:0000313" key="2">
    <source>
        <dbReference type="Proteomes" id="UP000472335"/>
    </source>
</evidence>
<evidence type="ECO:0000313" key="1">
    <source>
        <dbReference type="EMBL" id="NGO06557.1"/>
    </source>
</evidence>
<sequence length="97" mass="10175">MPGTGLARDAGRLERLAWNSLLHLARALPGATSPRASGRKLAEAAVGVPVAPSGSYLERGRPVPSAPASYDPAREAELWKESERLVLTADRGTQSSA</sequence>
<name>A0A6G4UXZ1_9ACTN</name>
<protein>
    <submittedName>
        <fullName evidence="1">Uncharacterized protein</fullName>
    </submittedName>
</protein>
<dbReference type="RefSeq" id="WP_165254469.1">
    <property type="nucleotide sequence ID" value="NZ_JAAKZY010000004.1"/>
</dbReference>
<accession>A0A6G4UXZ1</accession>